<organism evidence="2 3">
    <name type="scientific">Trichoderma cornu-damae</name>
    <dbReference type="NCBI Taxonomy" id="654480"/>
    <lineage>
        <taxon>Eukaryota</taxon>
        <taxon>Fungi</taxon>
        <taxon>Dikarya</taxon>
        <taxon>Ascomycota</taxon>
        <taxon>Pezizomycotina</taxon>
        <taxon>Sordariomycetes</taxon>
        <taxon>Hypocreomycetidae</taxon>
        <taxon>Hypocreales</taxon>
        <taxon>Hypocreaceae</taxon>
        <taxon>Trichoderma</taxon>
    </lineage>
</organism>
<dbReference type="EMBL" id="JAIWOZ010000005">
    <property type="protein sequence ID" value="KAH6604997.1"/>
    <property type="molecule type" value="Genomic_DNA"/>
</dbReference>
<name>A0A9P8QM12_9HYPO</name>
<gene>
    <name evidence="2" type="ORF">Trco_006704</name>
</gene>
<feature type="compositionally biased region" description="Acidic residues" evidence="1">
    <location>
        <begin position="821"/>
        <end position="834"/>
    </location>
</feature>
<reference evidence="2" key="1">
    <citation type="submission" date="2021-08" db="EMBL/GenBank/DDBJ databases">
        <title>Chromosome-Level Trichoderma cornu-damae using Hi-C Data.</title>
        <authorList>
            <person name="Kim C.S."/>
        </authorList>
    </citation>
    <scope>NUCLEOTIDE SEQUENCE</scope>
    <source>
        <strain evidence="2">KA19-0412C</strain>
    </source>
</reference>
<accession>A0A9P8QM12</accession>
<sequence length="979" mass="106319">MAELSPDPDTIKYPPGDTPELILSVSDQPFSLRVGLDAPVDLYVEKFHVSESLETLNRDDATPVRFGLFVHEFRAIAKDDDAPHALKLSVSGADGNGRTKKPAETTDAGEIKAVAEQPGGWRGGLMDFYVEDVDPASVEKVLLKATGGTGFSPEHQEGFSDDVDGGDAGDPGQIRVAIGSPIAAAVRQAKKIFELCEDSEVDWPAGFATPVGELGQLIPAATDILKQEDVPGNFSALEDLLSGGSRDDFQDGLEELQVSMMRVDRELASLFSQAVESDAGHPGVGPTGKQGNAAKDGKPAVYSISKDPWSIPVCFAHPVQCRMLLNKAKEYFYTDTDDDLARSRDILQQLGQRLDFLNLVGAEDSLQKPLTQAYRDNALRLFLPPAPADVEPAALSQLRAIKDEASSVLSLLMLNKDYYGNDRCHVPRQSYSSYKQTAVEMLGHLEVTEQRYAAYRKAAADAAARAEYIQNGKDASEAAKSYNLCLAKEAAEDLRDYGEKIDALAPSINAAKDELLRLVKAVEQAIENMFEFKFQDLIDAMGQIMLVHGSMAMVGLQGAGLVDKASSTIPGGEGIRVNKDYLMGKVKSIEGTIESLHEGYEVSKQDGTINLLDPGAEKLQISQDNLNALLDSFQQALGEDFVDVNKAFNNYVAIVIERNNAVLNYNATVALLAKYRCENDAHDATIQSLGHLELAALDLNSPLMEVIMGKIYTDMLLNTQQWLYKAQRAYNFATSNMDNVVGEFLGKCSLSQYNHELLGDAQEELDNAFQLGRDAAGKARQPFPTIRVDLDDDYVQAVKDSGQDGELLTVRLSPPKSGDESGSESDDGGDDEGLLPDLDAQVEAKEFVGMADIRLTKVRVFFAGAETEAAVDGNGDKHTLHVTLTHMGDEVLTTTSGASFKFTHASLQVGFKYILENGAYTGPGTLPGVIGSDTEKDGYALVGPFATWLIDVKKEYNPGLDLSRVTDVWMEFEGEYRPV</sequence>
<feature type="region of interest" description="Disordered" evidence="1">
    <location>
        <begin position="88"/>
        <end position="108"/>
    </location>
</feature>
<dbReference type="OrthoDB" id="10016792at2759"/>
<evidence type="ECO:0000256" key="1">
    <source>
        <dbReference type="SAM" id="MobiDB-lite"/>
    </source>
</evidence>
<evidence type="ECO:0000313" key="2">
    <source>
        <dbReference type="EMBL" id="KAH6604997.1"/>
    </source>
</evidence>
<feature type="region of interest" description="Disordered" evidence="1">
    <location>
        <begin position="277"/>
        <end position="298"/>
    </location>
</feature>
<evidence type="ECO:0000313" key="3">
    <source>
        <dbReference type="Proteomes" id="UP000827724"/>
    </source>
</evidence>
<keyword evidence="3" id="KW-1185">Reference proteome</keyword>
<comment type="caution">
    <text evidence="2">The sequence shown here is derived from an EMBL/GenBank/DDBJ whole genome shotgun (WGS) entry which is preliminary data.</text>
</comment>
<protein>
    <submittedName>
        <fullName evidence="2">Serine protein</fullName>
    </submittedName>
</protein>
<dbReference type="AlphaFoldDB" id="A0A9P8QM12"/>
<feature type="region of interest" description="Disordered" evidence="1">
    <location>
        <begin position="805"/>
        <end position="835"/>
    </location>
</feature>
<proteinExistence type="predicted"/>
<dbReference type="Proteomes" id="UP000827724">
    <property type="component" value="Unassembled WGS sequence"/>
</dbReference>